<evidence type="ECO:0000313" key="9">
    <source>
        <dbReference type="EMBL" id="KAA9031230.1"/>
    </source>
</evidence>
<dbReference type="EMBL" id="VYKL01000005">
    <property type="protein sequence ID" value="KAA9031230.1"/>
    <property type="molecule type" value="Genomic_DNA"/>
</dbReference>
<evidence type="ECO:0000256" key="1">
    <source>
        <dbReference type="ARBA" id="ARBA00004651"/>
    </source>
</evidence>
<feature type="transmembrane region" description="Helical" evidence="7">
    <location>
        <begin position="281"/>
        <end position="300"/>
    </location>
</feature>
<dbReference type="AlphaFoldDB" id="A0A5J5I4T8"/>
<dbReference type="GO" id="GO:0022857">
    <property type="term" value="F:transmembrane transporter activity"/>
    <property type="evidence" value="ECO:0007669"/>
    <property type="project" value="InterPro"/>
</dbReference>
<keyword evidence="2" id="KW-0813">Transport</keyword>
<comment type="subcellular location">
    <subcellularLocation>
        <location evidence="1">Cell membrane</location>
        <topology evidence="1">Multi-pass membrane protein</topology>
    </subcellularLocation>
</comment>
<keyword evidence="5 7" id="KW-1133">Transmembrane helix</keyword>
<feature type="transmembrane region" description="Helical" evidence="7">
    <location>
        <begin position="106"/>
        <end position="126"/>
    </location>
</feature>
<dbReference type="GO" id="GO:0005886">
    <property type="term" value="C:plasma membrane"/>
    <property type="evidence" value="ECO:0007669"/>
    <property type="project" value="UniProtKB-SubCell"/>
</dbReference>
<dbReference type="InterPro" id="IPR036259">
    <property type="entry name" value="MFS_trans_sf"/>
</dbReference>
<dbReference type="RefSeq" id="WP_150438313.1">
    <property type="nucleotide sequence ID" value="NZ_VYKL01000005.1"/>
</dbReference>
<evidence type="ECO:0000256" key="4">
    <source>
        <dbReference type="ARBA" id="ARBA00022692"/>
    </source>
</evidence>
<dbReference type="InterPro" id="IPR001958">
    <property type="entry name" value="Tet-R_TetA/multi-R_MdtG-like"/>
</dbReference>
<evidence type="ECO:0000313" key="10">
    <source>
        <dbReference type="Proteomes" id="UP000326671"/>
    </source>
</evidence>
<feature type="transmembrane region" description="Helical" evidence="7">
    <location>
        <begin position="12"/>
        <end position="36"/>
    </location>
</feature>
<dbReference type="PANTHER" id="PTHR43414:SF3">
    <property type="entry name" value="LMO2377 PROTEIN"/>
    <property type="match status" value="1"/>
</dbReference>
<reference evidence="9 10" key="1">
    <citation type="submission" date="2019-09" db="EMBL/GenBank/DDBJ databases">
        <title>Whole genome sequences of isolates from the Mars Exploration Rovers.</title>
        <authorList>
            <person name="Seuylemezian A."/>
            <person name="Vaishampayan P."/>
        </authorList>
    </citation>
    <scope>NUCLEOTIDE SEQUENCE [LARGE SCALE GENOMIC DNA]</scope>
    <source>
        <strain evidence="9 10">MER_TA_151</strain>
    </source>
</reference>
<dbReference type="InterPro" id="IPR011701">
    <property type="entry name" value="MFS"/>
</dbReference>
<evidence type="ECO:0000256" key="7">
    <source>
        <dbReference type="SAM" id="Phobius"/>
    </source>
</evidence>
<dbReference type="PANTHER" id="PTHR43414">
    <property type="entry name" value="MULTIDRUG RESISTANCE PROTEIN MDTG"/>
    <property type="match status" value="1"/>
</dbReference>
<evidence type="ECO:0000256" key="2">
    <source>
        <dbReference type="ARBA" id="ARBA00022448"/>
    </source>
</evidence>
<comment type="caution">
    <text evidence="9">The sequence shown here is derived from an EMBL/GenBank/DDBJ whole genome shotgun (WGS) entry which is preliminary data.</text>
</comment>
<accession>A0A5J5I4T8</accession>
<evidence type="ECO:0000256" key="3">
    <source>
        <dbReference type="ARBA" id="ARBA00022475"/>
    </source>
</evidence>
<keyword evidence="10" id="KW-1185">Reference proteome</keyword>
<dbReference type="InterPro" id="IPR020846">
    <property type="entry name" value="MFS_dom"/>
</dbReference>
<feature type="transmembrane region" description="Helical" evidence="7">
    <location>
        <begin position="48"/>
        <end position="69"/>
    </location>
</feature>
<dbReference type="SUPFAM" id="SSF103473">
    <property type="entry name" value="MFS general substrate transporter"/>
    <property type="match status" value="1"/>
</dbReference>
<sequence>MLEHKQASRNLKIMWFANFFVGASMTMVLPFISLLIETYGDYSSTYVQHWAGWTFAVTFVTAFIFAPIWGRIGDHYGRKKILIFSGLGLASSLFLMGFVSSVWELFVLRFFTGIFTGFIPMSQAYISTQTPKEKAGQVLGTLQTGNITGSLMGPLLGGLLADSVGFAATFQTTSFSIVISVILVLTTKEFKLKAKAEEKKSYSSKEVFSHIIHNPVLITVLLLSTLIQVANFSIQPILSLFVNELHGAAHLAFFSGLAFSLTGLGNLLMARKWGSIGDSFGHIKLLVILLFITGLVYLPGAFITEYWQLLLIRFVLGAAMGGLIPLRVAYIRREAPIAMQGEVLGYNTSLQFLGNMIGPSIGGIISGYYGFSSVFVTTSVLLLICGFILLAAIRKQAKAMKPSVRAS</sequence>
<dbReference type="Gene3D" id="1.20.1250.20">
    <property type="entry name" value="MFS general substrate transporter like domains"/>
    <property type="match status" value="2"/>
</dbReference>
<dbReference type="PROSITE" id="PS50850">
    <property type="entry name" value="MFS"/>
    <property type="match status" value="1"/>
</dbReference>
<feature type="transmembrane region" description="Helical" evidence="7">
    <location>
        <begin position="375"/>
        <end position="393"/>
    </location>
</feature>
<keyword evidence="3" id="KW-1003">Cell membrane</keyword>
<keyword evidence="4 7" id="KW-0812">Transmembrane</keyword>
<protein>
    <submittedName>
        <fullName evidence="9">Multidrug efflux MFS transporter</fullName>
    </submittedName>
</protein>
<evidence type="ECO:0000256" key="6">
    <source>
        <dbReference type="ARBA" id="ARBA00023136"/>
    </source>
</evidence>
<feature type="domain" description="Major facilitator superfamily (MFS) profile" evidence="8">
    <location>
        <begin position="10"/>
        <end position="397"/>
    </location>
</feature>
<feature type="transmembrane region" description="Helical" evidence="7">
    <location>
        <begin position="81"/>
        <end position="100"/>
    </location>
</feature>
<dbReference type="OrthoDB" id="65739at2"/>
<feature type="transmembrane region" description="Helical" evidence="7">
    <location>
        <begin position="166"/>
        <end position="186"/>
    </location>
</feature>
<feature type="transmembrane region" description="Helical" evidence="7">
    <location>
        <begin position="207"/>
        <end position="227"/>
    </location>
</feature>
<dbReference type="Proteomes" id="UP000326671">
    <property type="component" value="Unassembled WGS sequence"/>
</dbReference>
<feature type="transmembrane region" description="Helical" evidence="7">
    <location>
        <begin position="306"/>
        <end position="330"/>
    </location>
</feature>
<dbReference type="Pfam" id="PF07690">
    <property type="entry name" value="MFS_1"/>
    <property type="match status" value="1"/>
</dbReference>
<gene>
    <name evidence="9" type="ORF">F4V44_02020</name>
</gene>
<feature type="transmembrane region" description="Helical" evidence="7">
    <location>
        <begin position="138"/>
        <end position="160"/>
    </location>
</feature>
<evidence type="ECO:0000256" key="5">
    <source>
        <dbReference type="ARBA" id="ARBA00022989"/>
    </source>
</evidence>
<dbReference type="PRINTS" id="PR01035">
    <property type="entry name" value="TCRTETA"/>
</dbReference>
<organism evidence="9 10">
    <name type="scientific">Niallia endozanthoxylica</name>
    <dbReference type="NCBI Taxonomy" id="2036016"/>
    <lineage>
        <taxon>Bacteria</taxon>
        <taxon>Bacillati</taxon>
        <taxon>Bacillota</taxon>
        <taxon>Bacilli</taxon>
        <taxon>Bacillales</taxon>
        <taxon>Bacillaceae</taxon>
        <taxon>Niallia</taxon>
    </lineage>
</organism>
<keyword evidence="6 7" id="KW-0472">Membrane</keyword>
<proteinExistence type="predicted"/>
<feature type="transmembrane region" description="Helical" evidence="7">
    <location>
        <begin position="350"/>
        <end position="369"/>
    </location>
</feature>
<evidence type="ECO:0000259" key="8">
    <source>
        <dbReference type="PROSITE" id="PS50850"/>
    </source>
</evidence>
<feature type="transmembrane region" description="Helical" evidence="7">
    <location>
        <begin position="247"/>
        <end position="269"/>
    </location>
</feature>
<name>A0A5J5I4T8_9BACI</name>